<dbReference type="EMBL" id="CAJVQC010000867">
    <property type="protein sequence ID" value="CAG8482772.1"/>
    <property type="molecule type" value="Genomic_DNA"/>
</dbReference>
<protein>
    <submittedName>
        <fullName evidence="1">10600_t:CDS:1</fullName>
    </submittedName>
</protein>
<accession>A0ACA9KP86</accession>
<dbReference type="Proteomes" id="UP000789920">
    <property type="component" value="Unassembled WGS sequence"/>
</dbReference>
<organism evidence="1 2">
    <name type="scientific">Racocetra persica</name>
    <dbReference type="NCBI Taxonomy" id="160502"/>
    <lineage>
        <taxon>Eukaryota</taxon>
        <taxon>Fungi</taxon>
        <taxon>Fungi incertae sedis</taxon>
        <taxon>Mucoromycota</taxon>
        <taxon>Glomeromycotina</taxon>
        <taxon>Glomeromycetes</taxon>
        <taxon>Diversisporales</taxon>
        <taxon>Gigasporaceae</taxon>
        <taxon>Racocetra</taxon>
    </lineage>
</organism>
<name>A0ACA9KP86_9GLOM</name>
<evidence type="ECO:0000313" key="1">
    <source>
        <dbReference type="EMBL" id="CAG8482772.1"/>
    </source>
</evidence>
<sequence>MIATDMTEPQDYPFLSKYFSSKSVNMRRIHLGTSTSTNPIIQLIKLNPNLLKYPIRCVVNNIHDKMTLLSEQECPSIRCKIAIVPLAHRKSQSTTISRHLTETTLIEVVKYIESDTEPFKKNFKKKNPKTRTIEYELELYENEPLEECTNGIQPSSVSSERAFSRAGFTLTSDRANISEKTVSSTILMNLWLVESQNEFSPLNALP</sequence>
<gene>
    <name evidence="1" type="ORF">RPERSI_LOCUS1050</name>
</gene>
<evidence type="ECO:0000313" key="2">
    <source>
        <dbReference type="Proteomes" id="UP000789920"/>
    </source>
</evidence>
<keyword evidence="2" id="KW-1185">Reference proteome</keyword>
<comment type="caution">
    <text evidence="1">The sequence shown here is derived from an EMBL/GenBank/DDBJ whole genome shotgun (WGS) entry which is preliminary data.</text>
</comment>
<proteinExistence type="predicted"/>
<reference evidence="1" key="1">
    <citation type="submission" date="2021-06" db="EMBL/GenBank/DDBJ databases">
        <authorList>
            <person name="Kallberg Y."/>
            <person name="Tangrot J."/>
            <person name="Rosling A."/>
        </authorList>
    </citation>
    <scope>NUCLEOTIDE SEQUENCE</scope>
    <source>
        <strain evidence="1">MA461A</strain>
    </source>
</reference>